<sequence length="142" mass="15506">SPSSSLPPSIVSAPSVGTPSVYGTHNRRLHAPQTRLIHRWCSLHHPFGVTSVTAPSSSCSLSSRHPSVPFVSASVARNPRLPSSLSSSRNPSSSLSLLPSRVLISKCCQKKSDKPIQGKSLSLDHLIWFREMCTIMRVWLRP</sequence>
<name>A0ABU6ZTQ1_9FABA</name>
<dbReference type="EMBL" id="JASCZI010273639">
    <property type="protein sequence ID" value="MED6225146.1"/>
    <property type="molecule type" value="Genomic_DNA"/>
</dbReference>
<feature type="region of interest" description="Disordered" evidence="1">
    <location>
        <begin position="1"/>
        <end position="25"/>
    </location>
</feature>
<protein>
    <submittedName>
        <fullName evidence="2">Uncharacterized protein</fullName>
    </submittedName>
</protein>
<accession>A0ABU6ZTQ1</accession>
<organism evidence="2 3">
    <name type="scientific">Stylosanthes scabra</name>
    <dbReference type="NCBI Taxonomy" id="79078"/>
    <lineage>
        <taxon>Eukaryota</taxon>
        <taxon>Viridiplantae</taxon>
        <taxon>Streptophyta</taxon>
        <taxon>Embryophyta</taxon>
        <taxon>Tracheophyta</taxon>
        <taxon>Spermatophyta</taxon>
        <taxon>Magnoliopsida</taxon>
        <taxon>eudicotyledons</taxon>
        <taxon>Gunneridae</taxon>
        <taxon>Pentapetalae</taxon>
        <taxon>rosids</taxon>
        <taxon>fabids</taxon>
        <taxon>Fabales</taxon>
        <taxon>Fabaceae</taxon>
        <taxon>Papilionoideae</taxon>
        <taxon>50 kb inversion clade</taxon>
        <taxon>dalbergioids sensu lato</taxon>
        <taxon>Dalbergieae</taxon>
        <taxon>Pterocarpus clade</taxon>
        <taxon>Stylosanthes</taxon>
    </lineage>
</organism>
<feature type="compositionally biased region" description="Low complexity" evidence="1">
    <location>
        <begin position="1"/>
        <end position="15"/>
    </location>
</feature>
<proteinExistence type="predicted"/>
<evidence type="ECO:0000256" key="1">
    <source>
        <dbReference type="SAM" id="MobiDB-lite"/>
    </source>
</evidence>
<dbReference type="Proteomes" id="UP001341840">
    <property type="component" value="Unassembled WGS sequence"/>
</dbReference>
<evidence type="ECO:0000313" key="3">
    <source>
        <dbReference type="Proteomes" id="UP001341840"/>
    </source>
</evidence>
<gene>
    <name evidence="2" type="ORF">PIB30_090843</name>
</gene>
<feature type="non-terminal residue" evidence="2">
    <location>
        <position position="1"/>
    </location>
</feature>
<keyword evidence="3" id="KW-1185">Reference proteome</keyword>
<reference evidence="2 3" key="1">
    <citation type="journal article" date="2023" name="Plants (Basel)">
        <title>Bridging the Gap: Combining Genomics and Transcriptomics Approaches to Understand Stylosanthes scabra, an Orphan Legume from the Brazilian Caatinga.</title>
        <authorList>
            <person name="Ferreira-Neto J.R.C."/>
            <person name="da Silva M.D."/>
            <person name="Binneck E."/>
            <person name="de Melo N.F."/>
            <person name="da Silva R.H."/>
            <person name="de Melo A.L.T.M."/>
            <person name="Pandolfi V."/>
            <person name="Bustamante F.O."/>
            <person name="Brasileiro-Vidal A.C."/>
            <person name="Benko-Iseppon A.M."/>
        </authorList>
    </citation>
    <scope>NUCLEOTIDE SEQUENCE [LARGE SCALE GENOMIC DNA]</scope>
    <source>
        <tissue evidence="2">Leaves</tissue>
    </source>
</reference>
<evidence type="ECO:0000313" key="2">
    <source>
        <dbReference type="EMBL" id="MED6225146.1"/>
    </source>
</evidence>
<comment type="caution">
    <text evidence="2">The sequence shown here is derived from an EMBL/GenBank/DDBJ whole genome shotgun (WGS) entry which is preliminary data.</text>
</comment>